<dbReference type="InterPro" id="IPR006652">
    <property type="entry name" value="Kelch_1"/>
</dbReference>
<dbReference type="eggNOG" id="KOG0379">
    <property type="taxonomic scope" value="Eukaryota"/>
</dbReference>
<dbReference type="InterPro" id="IPR011333">
    <property type="entry name" value="SKP1/BTB/POZ_sf"/>
</dbReference>
<dbReference type="eggNOG" id="KOG1987">
    <property type="taxonomic scope" value="Eukaryota"/>
</dbReference>
<feature type="compositionally biased region" description="Polar residues" evidence="3">
    <location>
        <begin position="17"/>
        <end position="26"/>
    </location>
</feature>
<feature type="domain" description="BTB" evidence="4">
    <location>
        <begin position="853"/>
        <end position="915"/>
    </location>
</feature>
<evidence type="ECO:0000259" key="4">
    <source>
        <dbReference type="PROSITE" id="PS50097"/>
    </source>
</evidence>
<organism evidence="5 6">
    <name type="scientific">Cyanidioschyzon merolae (strain NIES-3377 / 10D)</name>
    <name type="common">Unicellular red alga</name>
    <dbReference type="NCBI Taxonomy" id="280699"/>
    <lineage>
        <taxon>Eukaryota</taxon>
        <taxon>Rhodophyta</taxon>
        <taxon>Bangiophyceae</taxon>
        <taxon>Cyanidiales</taxon>
        <taxon>Cyanidiaceae</taxon>
        <taxon>Cyanidioschyzon</taxon>
    </lineage>
</organism>
<sequence length="1056" mass="114338">MQRAKGAHRSNAPSPPSTAGSSEGNVSGSEDSSSRASSCLVTDARTLNRLNLGQSHDPVAYESRHGNVAWNAGGCEHSPESWVKRSRHIGVGVGVGFSSQTVGTLDAPDRTEKSAAGCTHTTECPEEPTFAAPGRVQPRAVPLASVDADVQRSASVGDHTDAAGSQPQHRQVVERAAAAPQQGPAGTAVDRTCEGNTFGAENGKDSMDSSGSGSRYATRMRFQSIPVSGNLRYLSAGRAGHAMASVDNRVYIFGGHRSATGTPDPDTLPPPGLYRVTTDGQKRYTVHFCDLIELDGETRLWRLMSNAADEQPAPRRHATMVSFDGSLYVYGGFDAENHVLGDLWRFDLHSERRWVLVSCQGRARAPGALLENVGHAEHRATETASDAALGAATSISLARVPTAAAAATTTTGTSNVRGSEVRFRAVERGQSRSGRRESFRAPHPSIGAGLSATPEHATSVQMIPLPEGGPTSGRAEHSAVTYGHLMIVFGGYDGRRKVNTTAVCDLRSGKWFCPRALQETMATGRPGIDYPHRRCKHSAVVYDDTMYVFGGFQYRNKLNYGCSDLFVLNLCTWSWHCPVLMHGGGPQAVHGHCAVAGAGAMYVFGGKVRLDATQRAAQPVLAERPEHSLPPHALTSAVSADTSPTPSELRSSDLSRDIWKYHFHLNMWQRIALDELTEASLGQASAERVRVELHPRQLASAAVVAPRDPLRCSMYLFGGTNRAKDRFFGDMYVFYGLGTDRGDVLQPCRFCTELGKALHEPTLADVIFEVPESLDALPEEDQPAGPAVATAHTASPVDARCDRIDASNACVQGATSARTRHVSAAMNAGQCAAGFPREATQQRQRQQRASRCRLFYAHRVILAARSEYFADMFHSGLRESLHGEWPRVIHLPDVSAPVFEAVLRYLYTGELPVHDARIAARASGRACHDNAMDASAMLSVASTSERDGRFLLECLRTADMLRLDELRNFCVALVERAIRPENVAFVLEIAAQREDGMGGLKAYCLAYITHHFAEVIETAAFQDLLRRDPAGLGKHVLQAYHESMTGPDAQRRPHSR</sequence>
<evidence type="ECO:0000313" key="6">
    <source>
        <dbReference type="Proteomes" id="UP000007014"/>
    </source>
</evidence>
<dbReference type="PROSITE" id="PS50097">
    <property type="entry name" value="BTB"/>
    <property type="match status" value="1"/>
</dbReference>
<evidence type="ECO:0000256" key="2">
    <source>
        <dbReference type="ARBA" id="ARBA00022737"/>
    </source>
</evidence>
<dbReference type="Gene3D" id="2.120.10.80">
    <property type="entry name" value="Kelch-type beta propeller"/>
    <property type="match status" value="2"/>
</dbReference>
<dbReference type="InterPro" id="IPR000210">
    <property type="entry name" value="BTB/POZ_dom"/>
</dbReference>
<keyword evidence="2" id="KW-0677">Repeat</keyword>
<dbReference type="Pfam" id="PF00651">
    <property type="entry name" value="BTB"/>
    <property type="match status" value="1"/>
</dbReference>
<dbReference type="SUPFAM" id="SSF54695">
    <property type="entry name" value="POZ domain"/>
    <property type="match status" value="1"/>
</dbReference>
<feature type="compositionally biased region" description="Basic and acidic residues" evidence="3">
    <location>
        <begin position="423"/>
        <end position="440"/>
    </location>
</feature>
<feature type="compositionally biased region" description="Low complexity" evidence="3">
    <location>
        <begin position="176"/>
        <end position="186"/>
    </location>
</feature>
<dbReference type="GeneID" id="16994258"/>
<feature type="region of interest" description="Disordered" evidence="3">
    <location>
        <begin position="423"/>
        <end position="456"/>
    </location>
</feature>
<dbReference type="Gene3D" id="3.30.710.10">
    <property type="entry name" value="Potassium Channel Kv1.1, Chain A"/>
    <property type="match status" value="1"/>
</dbReference>
<dbReference type="Pfam" id="PF24681">
    <property type="entry name" value="Kelch_KLHDC2_KLHL20_DRC7"/>
    <property type="match status" value="1"/>
</dbReference>
<dbReference type="EMBL" id="AP006493">
    <property type="protein sequence ID" value="BAM80617.1"/>
    <property type="molecule type" value="Genomic_DNA"/>
</dbReference>
<protein>
    <recommendedName>
        <fullName evidence="4">BTB domain-containing protein</fullName>
    </recommendedName>
</protein>
<feature type="compositionally biased region" description="Low complexity" evidence="3">
    <location>
        <begin position="27"/>
        <end position="38"/>
    </location>
</feature>
<dbReference type="SUPFAM" id="SSF117281">
    <property type="entry name" value="Kelch motif"/>
    <property type="match status" value="2"/>
</dbReference>
<dbReference type="RefSeq" id="XP_005536653.1">
    <property type="nucleotide sequence ID" value="XM_005536596.1"/>
</dbReference>
<evidence type="ECO:0000256" key="3">
    <source>
        <dbReference type="SAM" id="MobiDB-lite"/>
    </source>
</evidence>
<gene>
    <name evidence="5" type="ORF">CYME_CMK275C</name>
</gene>
<dbReference type="STRING" id="280699.M1VD39"/>
<dbReference type="AlphaFoldDB" id="M1VD39"/>
<dbReference type="OrthoDB" id="10251809at2759"/>
<reference evidence="5 6" key="2">
    <citation type="journal article" date="2007" name="BMC Biol.">
        <title>A 100%-complete sequence reveals unusually simple genomic features in the hot-spring red alga Cyanidioschyzon merolae.</title>
        <authorList>
            <person name="Nozaki H."/>
            <person name="Takano H."/>
            <person name="Misumi O."/>
            <person name="Terasawa K."/>
            <person name="Matsuzaki M."/>
            <person name="Maruyama S."/>
            <person name="Nishida K."/>
            <person name="Yagisawa F."/>
            <person name="Yoshida Y."/>
            <person name="Fujiwara T."/>
            <person name="Takio S."/>
            <person name="Tamura K."/>
            <person name="Chung S.J."/>
            <person name="Nakamura S."/>
            <person name="Kuroiwa H."/>
            <person name="Tanaka K."/>
            <person name="Sato N."/>
            <person name="Kuroiwa T."/>
        </authorList>
    </citation>
    <scope>NUCLEOTIDE SEQUENCE [LARGE SCALE GENOMIC DNA]</scope>
    <source>
        <strain evidence="5 6">10D</strain>
    </source>
</reference>
<feature type="region of interest" description="Disordered" evidence="3">
    <location>
        <begin position="1"/>
        <end position="40"/>
    </location>
</feature>
<dbReference type="Pfam" id="PF01344">
    <property type="entry name" value="Kelch_1"/>
    <property type="match status" value="2"/>
</dbReference>
<reference evidence="5 6" key="1">
    <citation type="journal article" date="2004" name="Nature">
        <title>Genome sequence of the ultrasmall unicellular red alga Cyanidioschyzon merolae 10D.</title>
        <authorList>
            <person name="Matsuzaki M."/>
            <person name="Misumi O."/>
            <person name="Shin-i T."/>
            <person name="Maruyama S."/>
            <person name="Takahara M."/>
            <person name="Miyagishima S."/>
            <person name="Mori T."/>
            <person name="Nishida K."/>
            <person name="Yagisawa F."/>
            <person name="Nishida K."/>
            <person name="Yoshida Y."/>
            <person name="Nishimura Y."/>
            <person name="Nakao S."/>
            <person name="Kobayashi T."/>
            <person name="Momoyama Y."/>
            <person name="Higashiyama T."/>
            <person name="Minoda A."/>
            <person name="Sano M."/>
            <person name="Nomoto H."/>
            <person name="Oishi K."/>
            <person name="Hayashi H."/>
            <person name="Ohta F."/>
            <person name="Nishizaka S."/>
            <person name="Haga S."/>
            <person name="Miura S."/>
            <person name="Morishita T."/>
            <person name="Kabeya Y."/>
            <person name="Terasawa K."/>
            <person name="Suzuki Y."/>
            <person name="Ishii Y."/>
            <person name="Asakawa S."/>
            <person name="Takano H."/>
            <person name="Ohta N."/>
            <person name="Kuroiwa H."/>
            <person name="Tanaka K."/>
            <person name="Shimizu N."/>
            <person name="Sugano S."/>
            <person name="Sato N."/>
            <person name="Nozaki H."/>
            <person name="Ogasawara N."/>
            <person name="Kohara Y."/>
            <person name="Kuroiwa T."/>
        </authorList>
    </citation>
    <scope>NUCLEOTIDE SEQUENCE [LARGE SCALE GENOMIC DNA]</scope>
    <source>
        <strain evidence="5 6">10D</strain>
    </source>
</reference>
<feature type="region of interest" description="Disordered" evidence="3">
    <location>
        <begin position="152"/>
        <end position="214"/>
    </location>
</feature>
<dbReference type="InterPro" id="IPR015915">
    <property type="entry name" value="Kelch-typ_b-propeller"/>
</dbReference>
<keyword evidence="6" id="KW-1185">Reference proteome</keyword>
<name>M1VD39_CYAM1</name>
<keyword evidence="1" id="KW-0880">Kelch repeat</keyword>
<evidence type="ECO:0000256" key="1">
    <source>
        <dbReference type="ARBA" id="ARBA00022441"/>
    </source>
</evidence>
<dbReference type="CDD" id="cd18186">
    <property type="entry name" value="BTB_POZ_ZBTB_KLHL-like"/>
    <property type="match status" value="1"/>
</dbReference>
<accession>M1VD39</accession>
<proteinExistence type="predicted"/>
<evidence type="ECO:0000313" key="5">
    <source>
        <dbReference type="EMBL" id="BAM80617.1"/>
    </source>
</evidence>
<dbReference type="CDD" id="cd14733">
    <property type="entry name" value="BACK"/>
    <property type="match status" value="1"/>
</dbReference>
<dbReference type="Gramene" id="CMK275CT">
    <property type="protein sequence ID" value="CMK275CT"/>
    <property type="gene ID" value="CMK275C"/>
</dbReference>
<dbReference type="PANTHER" id="PTHR46093">
    <property type="entry name" value="ACYL-COA-BINDING DOMAIN-CONTAINING PROTEIN 5"/>
    <property type="match status" value="1"/>
</dbReference>
<dbReference type="SMART" id="SM00225">
    <property type="entry name" value="BTB"/>
    <property type="match status" value="1"/>
</dbReference>
<dbReference type="Proteomes" id="UP000007014">
    <property type="component" value="Chromosome 11"/>
</dbReference>
<dbReference type="HOGENOM" id="CLU_290097_0_0_1"/>
<dbReference type="KEGG" id="cme:CYME_CMK275C"/>
<dbReference type="PANTHER" id="PTHR46093:SF3">
    <property type="entry name" value="ACYL-COA-BINDING DOMAIN-CONTAINING PROTEIN 4"/>
    <property type="match status" value="1"/>
</dbReference>